<dbReference type="PROSITE" id="PS51379">
    <property type="entry name" value="4FE4S_FER_2"/>
    <property type="match status" value="2"/>
</dbReference>
<keyword evidence="3" id="KW-0677">Repeat</keyword>
<feature type="domain" description="4Fe-4S ferredoxin-type" evidence="6">
    <location>
        <begin position="43"/>
        <end position="72"/>
    </location>
</feature>
<feature type="domain" description="4Fe-4S ferredoxin-type" evidence="6">
    <location>
        <begin position="84"/>
        <end position="113"/>
    </location>
</feature>
<dbReference type="PANTHER" id="PTHR10849:SF35">
    <property type="entry name" value="FORMATE HYDROGENLYASE SUBUNIT 6-RELATED"/>
    <property type="match status" value="1"/>
</dbReference>
<dbReference type="InterPro" id="IPR017900">
    <property type="entry name" value="4Fe4S_Fe_S_CS"/>
</dbReference>
<dbReference type="PROSITE" id="PS00198">
    <property type="entry name" value="4FE4S_FER_1"/>
    <property type="match status" value="1"/>
</dbReference>
<dbReference type="Proteomes" id="UP000316217">
    <property type="component" value="Unassembled WGS sequence"/>
</dbReference>
<keyword evidence="4" id="KW-0408">Iron</keyword>
<dbReference type="RefSeq" id="WP_125671296.1">
    <property type="nucleotide sequence ID" value="NZ_RCOS01000080.1"/>
</dbReference>
<dbReference type="GO" id="GO:0046872">
    <property type="term" value="F:metal ion binding"/>
    <property type="evidence" value="ECO:0007669"/>
    <property type="project" value="UniProtKB-KW"/>
</dbReference>
<comment type="caution">
    <text evidence="7">The sequence shown here is derived from an EMBL/GenBank/DDBJ whole genome shotgun (WGS) entry which is preliminary data.</text>
</comment>
<protein>
    <submittedName>
        <fullName evidence="7">NADH-quinone oxidoreductase subunit I</fullName>
    </submittedName>
</protein>
<dbReference type="Pfam" id="PF12838">
    <property type="entry name" value="Fer4_7"/>
    <property type="match status" value="1"/>
</dbReference>
<dbReference type="OrthoDB" id="23833at2157"/>
<dbReference type="PANTHER" id="PTHR10849">
    <property type="entry name" value="NADH DEHYDROGENASE UBIQUINONE IRON-SULFUR PROTEIN 8, MITOCHONDRIAL"/>
    <property type="match status" value="1"/>
</dbReference>
<dbReference type="FunFam" id="3.30.70.3270:FF:000014">
    <property type="entry name" value="NADH dehydrogenase subunit I (NuoI)"/>
    <property type="match status" value="1"/>
</dbReference>
<reference evidence="7 9" key="1">
    <citation type="submission" date="2018-10" db="EMBL/GenBank/DDBJ databases">
        <title>Co-occurring genomic capacity for anaerobic methane metabolism and dissimilatory sulfite reduction discovered in the Korarchaeota.</title>
        <authorList>
            <person name="Mckay L.J."/>
            <person name="Dlakic M."/>
            <person name="Fields M.W."/>
            <person name="Delmont T.O."/>
            <person name="Eren A.M."/>
            <person name="Jay Z.J."/>
            <person name="Klingelsmith K.B."/>
            <person name="Rusch D.B."/>
            <person name="Inskeep W.P."/>
        </authorList>
    </citation>
    <scope>NUCLEOTIDE SEQUENCE [LARGE SCALE GENOMIC DNA]</scope>
    <source>
        <strain evidence="7 9">MDKW</strain>
    </source>
</reference>
<dbReference type="AlphaFoldDB" id="A0A429GMZ4"/>
<dbReference type="EMBL" id="RXII01000027">
    <property type="protein sequence ID" value="RZN63025.1"/>
    <property type="molecule type" value="Genomic_DNA"/>
</dbReference>
<evidence type="ECO:0000259" key="6">
    <source>
        <dbReference type="PROSITE" id="PS51379"/>
    </source>
</evidence>
<dbReference type="SUPFAM" id="SSF54862">
    <property type="entry name" value="4Fe-4S ferredoxins"/>
    <property type="match status" value="1"/>
</dbReference>
<dbReference type="Proteomes" id="UP000277582">
    <property type="component" value="Unassembled WGS sequence"/>
</dbReference>
<reference evidence="8 10" key="2">
    <citation type="journal article" date="2019" name="Nat. Microbiol.">
        <title>Wide diversity of methane and short-chain alkane metabolisms in uncultured archaea.</title>
        <authorList>
            <person name="Borrel G."/>
            <person name="Adam P.S."/>
            <person name="McKay L.J."/>
            <person name="Chen L.X."/>
            <person name="Sierra-Garcia I.N."/>
            <person name="Sieber C.M."/>
            <person name="Letourneur Q."/>
            <person name="Ghozlane A."/>
            <person name="Andersen G.L."/>
            <person name="Li W.J."/>
            <person name="Hallam S.J."/>
            <person name="Muyzer G."/>
            <person name="de Oliveira V.M."/>
            <person name="Inskeep W.P."/>
            <person name="Banfield J.F."/>
            <person name="Gribaldo S."/>
        </authorList>
    </citation>
    <scope>NUCLEOTIDE SEQUENCE [LARGE SCALE GENOMIC DNA]</scope>
    <source>
        <strain evidence="8">NM4</strain>
    </source>
</reference>
<dbReference type="InterPro" id="IPR017896">
    <property type="entry name" value="4Fe4S_Fe-S-bd"/>
</dbReference>
<keyword evidence="1" id="KW-0004">4Fe-4S</keyword>
<evidence type="ECO:0000256" key="1">
    <source>
        <dbReference type="ARBA" id="ARBA00022485"/>
    </source>
</evidence>
<evidence type="ECO:0000313" key="7">
    <source>
        <dbReference type="EMBL" id="RSN75083.1"/>
    </source>
</evidence>
<evidence type="ECO:0000313" key="8">
    <source>
        <dbReference type="EMBL" id="RZN63025.1"/>
    </source>
</evidence>
<keyword evidence="5" id="KW-0411">Iron-sulfur</keyword>
<dbReference type="GO" id="GO:0016020">
    <property type="term" value="C:membrane"/>
    <property type="evidence" value="ECO:0007669"/>
    <property type="project" value="InterPro"/>
</dbReference>
<dbReference type="GO" id="GO:0009060">
    <property type="term" value="P:aerobic respiration"/>
    <property type="evidence" value="ECO:0007669"/>
    <property type="project" value="TreeGrafter"/>
</dbReference>
<gene>
    <name evidence="7" type="ORF">D6D85_06945</name>
    <name evidence="8" type="ORF">EF810_01605</name>
</gene>
<keyword evidence="9" id="KW-1185">Reference proteome</keyword>
<dbReference type="GO" id="GO:0003954">
    <property type="term" value="F:NADH dehydrogenase activity"/>
    <property type="evidence" value="ECO:0007669"/>
    <property type="project" value="TreeGrafter"/>
</dbReference>
<dbReference type="Gene3D" id="3.30.70.3270">
    <property type="match status" value="1"/>
</dbReference>
<sequence>MSIDRTVRHVKAIITGTKYLFSGPRMTIMYPEDIEELPEGYRGMIEYDWNSCIKCSLCAMICPADAIKMYVSKEESEKEKKIVKRPGINYARCIFCGFCVDICPTNSLTFSKVHDMAYYTYEEHFYPPDKFAEGIKHVHKGRRVRVILDEKRGIKYEPVD</sequence>
<accession>A0A429GMZ4</accession>
<evidence type="ECO:0000256" key="5">
    <source>
        <dbReference type="ARBA" id="ARBA00023014"/>
    </source>
</evidence>
<dbReference type="GO" id="GO:0051539">
    <property type="term" value="F:4 iron, 4 sulfur cluster binding"/>
    <property type="evidence" value="ECO:0007669"/>
    <property type="project" value="UniProtKB-KW"/>
</dbReference>
<keyword evidence="2" id="KW-0479">Metal-binding</keyword>
<evidence type="ECO:0000313" key="10">
    <source>
        <dbReference type="Proteomes" id="UP000316217"/>
    </source>
</evidence>
<evidence type="ECO:0000313" key="9">
    <source>
        <dbReference type="Proteomes" id="UP000277582"/>
    </source>
</evidence>
<dbReference type="InterPro" id="IPR010226">
    <property type="entry name" value="NADH_quinone_OxRdtase_chainI"/>
</dbReference>
<evidence type="ECO:0000256" key="2">
    <source>
        <dbReference type="ARBA" id="ARBA00022723"/>
    </source>
</evidence>
<proteinExistence type="predicted"/>
<dbReference type="EMBL" id="RCOS01000080">
    <property type="protein sequence ID" value="RSN75083.1"/>
    <property type="molecule type" value="Genomic_DNA"/>
</dbReference>
<evidence type="ECO:0000256" key="3">
    <source>
        <dbReference type="ARBA" id="ARBA00022737"/>
    </source>
</evidence>
<dbReference type="NCBIfam" id="TIGR01971">
    <property type="entry name" value="NuoI"/>
    <property type="match status" value="1"/>
</dbReference>
<organism evidence="7 9">
    <name type="scientific">Candidatus Methanodesulfokora washburnensis</name>
    <dbReference type="NCBI Taxonomy" id="2478471"/>
    <lineage>
        <taxon>Archaea</taxon>
        <taxon>Thermoproteota</taxon>
        <taxon>Candidatus Korarchaeia</taxon>
        <taxon>Candidatus Korarchaeia incertae sedis</taxon>
        <taxon>Candidatus Methanodesulfokora</taxon>
    </lineage>
</organism>
<name>A0A429GMZ4_9CREN</name>
<evidence type="ECO:0000256" key="4">
    <source>
        <dbReference type="ARBA" id="ARBA00023004"/>
    </source>
</evidence>